<dbReference type="Proteomes" id="UP000807469">
    <property type="component" value="Unassembled WGS sequence"/>
</dbReference>
<dbReference type="EMBL" id="MU155307">
    <property type="protein sequence ID" value="KAF9476081.1"/>
    <property type="molecule type" value="Genomic_DNA"/>
</dbReference>
<sequence>MQYIFSTLGYGILQYLKQLHKVSIPHGHYSDLHKIGLEYGSTFQLAAKYLNDELTSNSDTSLTLPSLLFFHVAIIIKEALYMLHIEDVHFDREIKFCHGLAVLIDALANYKTCIGNQHNETISKWFKENDYYLNLKNSSDSTKLFSNKWWASVFRDYAHCANIEINPEILQVINSPEECNNLPLPTIIFPSSLTLSTSSSTSNPHSDENIGTTTDPLSTTSHHQKNVSIIEALHPNTTANHDFTGSGSGGLLQSIPLPNLSTSHSLLSLESDPSPKLNSPIELPPTDSHAAATPLTHPQVDSPSIGVLGPSAPASVILATNVPCPTGVMDSPTVKKLALIVAGPMLSSSDATPGDLPRSGDSVIDMPRFSENEGMDLGDGLVTDKE</sequence>
<feature type="region of interest" description="Disordered" evidence="1">
    <location>
        <begin position="346"/>
        <end position="386"/>
    </location>
</feature>
<feature type="compositionally biased region" description="Polar residues" evidence="1">
    <location>
        <begin position="209"/>
        <end position="221"/>
    </location>
</feature>
<accession>A0A9P5YVU6</accession>
<evidence type="ECO:0000313" key="3">
    <source>
        <dbReference type="Proteomes" id="UP000807469"/>
    </source>
</evidence>
<comment type="caution">
    <text evidence="2">The sequence shown here is derived from an EMBL/GenBank/DDBJ whole genome shotgun (WGS) entry which is preliminary data.</text>
</comment>
<evidence type="ECO:0000256" key="1">
    <source>
        <dbReference type="SAM" id="MobiDB-lite"/>
    </source>
</evidence>
<proteinExistence type="predicted"/>
<keyword evidence="3" id="KW-1185">Reference proteome</keyword>
<gene>
    <name evidence="2" type="ORF">BDN70DRAFT_935331</name>
</gene>
<protein>
    <submittedName>
        <fullName evidence="2">Uncharacterized protein</fullName>
    </submittedName>
</protein>
<feature type="region of interest" description="Disordered" evidence="1">
    <location>
        <begin position="266"/>
        <end position="293"/>
    </location>
</feature>
<feature type="region of interest" description="Disordered" evidence="1">
    <location>
        <begin position="198"/>
        <end position="223"/>
    </location>
</feature>
<dbReference type="AlphaFoldDB" id="A0A9P5YVU6"/>
<evidence type="ECO:0000313" key="2">
    <source>
        <dbReference type="EMBL" id="KAF9476081.1"/>
    </source>
</evidence>
<reference evidence="2" key="1">
    <citation type="submission" date="2020-11" db="EMBL/GenBank/DDBJ databases">
        <authorList>
            <consortium name="DOE Joint Genome Institute"/>
            <person name="Ahrendt S."/>
            <person name="Riley R."/>
            <person name="Andreopoulos W."/>
            <person name="Labutti K."/>
            <person name="Pangilinan J."/>
            <person name="Ruiz-Duenas F.J."/>
            <person name="Barrasa J.M."/>
            <person name="Sanchez-Garcia M."/>
            <person name="Camarero S."/>
            <person name="Miyauchi S."/>
            <person name="Serrano A."/>
            <person name="Linde D."/>
            <person name="Babiker R."/>
            <person name="Drula E."/>
            <person name="Ayuso-Fernandez I."/>
            <person name="Pacheco R."/>
            <person name="Padilla G."/>
            <person name="Ferreira P."/>
            <person name="Barriuso J."/>
            <person name="Kellner H."/>
            <person name="Castanera R."/>
            <person name="Alfaro M."/>
            <person name="Ramirez L."/>
            <person name="Pisabarro A.G."/>
            <person name="Kuo A."/>
            <person name="Tritt A."/>
            <person name="Lipzen A."/>
            <person name="He G."/>
            <person name="Yan M."/>
            <person name="Ng V."/>
            <person name="Cullen D."/>
            <person name="Martin F."/>
            <person name="Rosso M.-N."/>
            <person name="Henrissat B."/>
            <person name="Hibbett D."/>
            <person name="Martinez A.T."/>
            <person name="Grigoriev I.V."/>
        </authorList>
    </citation>
    <scope>NUCLEOTIDE SEQUENCE</scope>
    <source>
        <strain evidence="2">CIRM-BRFM 674</strain>
    </source>
</reference>
<organism evidence="2 3">
    <name type="scientific">Pholiota conissans</name>
    <dbReference type="NCBI Taxonomy" id="109636"/>
    <lineage>
        <taxon>Eukaryota</taxon>
        <taxon>Fungi</taxon>
        <taxon>Dikarya</taxon>
        <taxon>Basidiomycota</taxon>
        <taxon>Agaricomycotina</taxon>
        <taxon>Agaricomycetes</taxon>
        <taxon>Agaricomycetidae</taxon>
        <taxon>Agaricales</taxon>
        <taxon>Agaricineae</taxon>
        <taxon>Strophariaceae</taxon>
        <taxon>Pholiota</taxon>
    </lineage>
</organism>
<name>A0A9P5YVU6_9AGAR</name>